<dbReference type="OrthoDB" id="3934656at2759"/>
<dbReference type="GO" id="GO:0020037">
    <property type="term" value="F:heme binding"/>
    <property type="evidence" value="ECO:0007669"/>
    <property type="project" value="InterPro"/>
</dbReference>
<proteinExistence type="inferred from homology"/>
<dbReference type="Gene3D" id="1.10.630.10">
    <property type="entry name" value="Cytochrome P450"/>
    <property type="match status" value="1"/>
</dbReference>
<dbReference type="InterPro" id="IPR036396">
    <property type="entry name" value="Cyt_P450_sf"/>
</dbReference>
<keyword evidence="5" id="KW-0560">Oxidoreductase</keyword>
<dbReference type="CDD" id="cd11060">
    <property type="entry name" value="CYP57A1-like"/>
    <property type="match status" value="1"/>
</dbReference>
<organism evidence="7 8">
    <name type="scientific">Neohortaea acidophila</name>
    <dbReference type="NCBI Taxonomy" id="245834"/>
    <lineage>
        <taxon>Eukaryota</taxon>
        <taxon>Fungi</taxon>
        <taxon>Dikarya</taxon>
        <taxon>Ascomycota</taxon>
        <taxon>Pezizomycotina</taxon>
        <taxon>Dothideomycetes</taxon>
        <taxon>Dothideomycetidae</taxon>
        <taxon>Mycosphaerellales</taxon>
        <taxon>Teratosphaeriaceae</taxon>
        <taxon>Neohortaea</taxon>
    </lineage>
</organism>
<dbReference type="PRINTS" id="PR00385">
    <property type="entry name" value="P450"/>
</dbReference>
<dbReference type="PROSITE" id="PS00086">
    <property type="entry name" value="CYTOCHROME_P450"/>
    <property type="match status" value="1"/>
</dbReference>
<dbReference type="GO" id="GO:0004497">
    <property type="term" value="F:monooxygenase activity"/>
    <property type="evidence" value="ECO:0007669"/>
    <property type="project" value="UniProtKB-KW"/>
</dbReference>
<keyword evidence="6" id="KW-0472">Membrane</keyword>
<reference evidence="7" key="1">
    <citation type="journal article" date="2020" name="Stud. Mycol.">
        <title>101 Dothideomycetes genomes: a test case for predicting lifestyles and emergence of pathogens.</title>
        <authorList>
            <person name="Haridas S."/>
            <person name="Albert R."/>
            <person name="Binder M."/>
            <person name="Bloem J."/>
            <person name="Labutti K."/>
            <person name="Salamov A."/>
            <person name="Andreopoulos B."/>
            <person name="Baker S."/>
            <person name="Barry K."/>
            <person name="Bills G."/>
            <person name="Bluhm B."/>
            <person name="Cannon C."/>
            <person name="Castanera R."/>
            <person name="Culley D."/>
            <person name="Daum C."/>
            <person name="Ezra D."/>
            <person name="Gonzalez J."/>
            <person name="Henrissat B."/>
            <person name="Kuo A."/>
            <person name="Liang C."/>
            <person name="Lipzen A."/>
            <person name="Lutzoni F."/>
            <person name="Magnuson J."/>
            <person name="Mondo S."/>
            <person name="Nolan M."/>
            <person name="Ohm R."/>
            <person name="Pangilinan J."/>
            <person name="Park H.-J."/>
            <person name="Ramirez L."/>
            <person name="Alfaro M."/>
            <person name="Sun H."/>
            <person name="Tritt A."/>
            <person name="Yoshinaga Y."/>
            <person name="Zwiers L.-H."/>
            <person name="Turgeon B."/>
            <person name="Goodwin S."/>
            <person name="Spatafora J."/>
            <person name="Crous P."/>
            <person name="Grigoriev I."/>
        </authorList>
    </citation>
    <scope>NUCLEOTIDE SEQUENCE</scope>
    <source>
        <strain evidence="7">CBS 113389</strain>
    </source>
</reference>
<keyword evidence="6" id="KW-0812">Transmembrane</keyword>
<dbReference type="AlphaFoldDB" id="A0A6A6Q418"/>
<dbReference type="PANTHER" id="PTHR24305">
    <property type="entry name" value="CYTOCHROME P450"/>
    <property type="match status" value="1"/>
</dbReference>
<keyword evidence="3 4" id="KW-0408">Iron</keyword>
<dbReference type="InterPro" id="IPR050121">
    <property type="entry name" value="Cytochrome_P450_monoxygenase"/>
</dbReference>
<dbReference type="GeneID" id="54479694"/>
<dbReference type="PANTHER" id="PTHR24305:SF190">
    <property type="entry name" value="P450, PUTATIVE (EUROFUNG)-RELATED"/>
    <property type="match status" value="1"/>
</dbReference>
<dbReference type="InterPro" id="IPR001128">
    <property type="entry name" value="Cyt_P450"/>
</dbReference>
<feature type="binding site" description="axial binding residue" evidence="4">
    <location>
        <position position="457"/>
    </location>
    <ligand>
        <name>heme</name>
        <dbReference type="ChEBI" id="CHEBI:30413"/>
    </ligand>
    <ligandPart>
        <name>Fe</name>
        <dbReference type="ChEBI" id="CHEBI:18248"/>
    </ligandPart>
</feature>
<comment type="cofactor">
    <cofactor evidence="1 4">
        <name>heme</name>
        <dbReference type="ChEBI" id="CHEBI:30413"/>
    </cofactor>
</comment>
<keyword evidence="5 7" id="KW-0503">Monooxygenase</keyword>
<evidence type="ECO:0000256" key="4">
    <source>
        <dbReference type="PIRSR" id="PIRSR602401-1"/>
    </source>
</evidence>
<evidence type="ECO:0000256" key="2">
    <source>
        <dbReference type="ARBA" id="ARBA00022723"/>
    </source>
</evidence>
<keyword evidence="2 4" id="KW-0479">Metal-binding</keyword>
<sequence>MAAEVANLSTLASIVIAAALAYIVLSPLLSSPRGIPGPILARFSRLWWTKTTYDGHAHEELIKLHRRHAPRGKYFAPVVRLGPNLYSISEPDKNVYGISSKFPKTDFYNGLQHPSPEKWDLFTLQNIKKHAEQRRKTQSLYSLSNLLKYEHSVDASLDVFRQSFDRLADAGTPIDVFHWMQCYAFDVVGYISYGARLGFLDRGEDIGGIMAGMHSFMKFGSWIGMYSWAHPIAYKIASKLPGSGASGMNYLLGTVAGEIGSRVKTRKATVNTGSQQRDFLDLLLDMTEKNERGVNDYDVFMTLVSNVGAGSDTTGVSLASITWNLYRSPDVLKKLRAELDEAIRQGRMTKNTVSFKETQDLPFLQACIKEGLRLCPATGLPMWRAVPHGGAEVMGQFFPEGSQVGINSWVSHYDRDIWGDDVEKFRPDRWIEASKDPHLGRKLDNSFIPFGMGSRTCIGRHISNLEMCKILPILVTNFDLQMVGQEEDRLMKTLGYWFVRPTRYHAVIKRRS</sequence>
<protein>
    <submittedName>
        <fullName evidence="7">Putative P450 monooxygenase</fullName>
    </submittedName>
</protein>
<accession>A0A6A6Q418</accession>
<keyword evidence="4 5" id="KW-0349">Heme</keyword>
<dbReference type="Pfam" id="PF00067">
    <property type="entry name" value="p450"/>
    <property type="match status" value="1"/>
</dbReference>
<evidence type="ECO:0000256" key="6">
    <source>
        <dbReference type="SAM" id="Phobius"/>
    </source>
</evidence>
<dbReference type="SUPFAM" id="SSF48264">
    <property type="entry name" value="Cytochrome P450"/>
    <property type="match status" value="1"/>
</dbReference>
<evidence type="ECO:0000313" key="8">
    <source>
        <dbReference type="Proteomes" id="UP000799767"/>
    </source>
</evidence>
<name>A0A6A6Q418_9PEZI</name>
<dbReference type="GO" id="GO:0016705">
    <property type="term" value="F:oxidoreductase activity, acting on paired donors, with incorporation or reduction of molecular oxygen"/>
    <property type="evidence" value="ECO:0007669"/>
    <property type="project" value="InterPro"/>
</dbReference>
<dbReference type="InterPro" id="IPR017972">
    <property type="entry name" value="Cyt_P450_CS"/>
</dbReference>
<feature type="transmembrane region" description="Helical" evidence="6">
    <location>
        <begin position="6"/>
        <end position="25"/>
    </location>
</feature>
<dbReference type="Proteomes" id="UP000799767">
    <property type="component" value="Unassembled WGS sequence"/>
</dbReference>
<dbReference type="PRINTS" id="PR00463">
    <property type="entry name" value="EP450I"/>
</dbReference>
<evidence type="ECO:0000313" key="7">
    <source>
        <dbReference type="EMBL" id="KAF2486403.1"/>
    </source>
</evidence>
<gene>
    <name evidence="7" type="ORF">BDY17DRAFT_77567</name>
</gene>
<evidence type="ECO:0000256" key="3">
    <source>
        <dbReference type="ARBA" id="ARBA00023004"/>
    </source>
</evidence>
<dbReference type="InterPro" id="IPR002401">
    <property type="entry name" value="Cyt_P450_E_grp-I"/>
</dbReference>
<dbReference type="GO" id="GO:0005506">
    <property type="term" value="F:iron ion binding"/>
    <property type="evidence" value="ECO:0007669"/>
    <property type="project" value="InterPro"/>
</dbReference>
<dbReference type="RefSeq" id="XP_033592972.1">
    <property type="nucleotide sequence ID" value="XM_033738692.1"/>
</dbReference>
<keyword evidence="6" id="KW-1133">Transmembrane helix</keyword>
<evidence type="ECO:0000256" key="1">
    <source>
        <dbReference type="ARBA" id="ARBA00001971"/>
    </source>
</evidence>
<comment type="similarity">
    <text evidence="5">Belongs to the cytochrome P450 family.</text>
</comment>
<dbReference type="EMBL" id="MU001632">
    <property type="protein sequence ID" value="KAF2486403.1"/>
    <property type="molecule type" value="Genomic_DNA"/>
</dbReference>
<evidence type="ECO:0000256" key="5">
    <source>
        <dbReference type="RuleBase" id="RU000461"/>
    </source>
</evidence>
<keyword evidence="8" id="KW-1185">Reference proteome</keyword>